<sequence length="765" mass="86437">MEKRVHLRRLSGGSDEDRHFDGEQGTMPTLPNLNSLGKLCSSSRSQSVDRVRVKRKSSVKRMSIIEDGHVAEVLYLIPKQYMDQLPYLNPNDYYLSERVNDVATVAHAQDTHHHSTEKPLIQCYKCGEPCKGEVLRVQNKHFHLKCFTCKAIKSDVLLTSCSCHPACRRPFPAGDRVTFNGKDCLCQYCVEPMSPGPKDILGSSNCAGCGRDIKNGQALLALDRQWHLGCFKCKACSKVLTGEYISKDGAPYCEKDYQIHFGVQCEACHQFITGKVLEAGDKHYHPSCARCSRCNQMFTEGEEMYLQGSTVWHPGCKNTTRTEERHRERPTRSSSESICSRPGSSIPGSPGHTIYAKVDNEILDYRDLAAIPKVKAIYDIERPDLITYEPMYTTSLDEREERQESVGELHIARRERSPLPDDKPQSTDFTQYNSYGDMCGGGRGESSYQNMAIQHQYSEMACYMYINGHAFWNTLAELFTQCVARDSSVLSIVVCQGEFDSKTINCESHFLSHFVLQSFSLSFHTLSSKTQRQWTDTYNPETRQELSVHMKFIQNLLDILSMLPFLYKNVKHVSPDSTEVCLDAETAHPKLIISHQGDRATYTNTWQQLEDQPGRFDTTLNVISLQSFSFGRHYWEIDVTGKTYWELGVTYPTISRKGTTEDCWLGRGDESWCVEFFDGEYTAWHGGVPHQLPFTKRFCRIGVICSFPAGLVTFLEADKMAPLFSFCAGTFSDCLHLALCPGHDHNGTNANPIVICNAPSPTSDL</sequence>
<dbReference type="CDD" id="cd09329">
    <property type="entry name" value="LIM3_abLIM"/>
    <property type="match status" value="1"/>
</dbReference>
<name>A0A6A4S851_SCOMX</name>
<keyword evidence="1 4" id="KW-0479">Metal-binding</keyword>
<dbReference type="GO" id="GO:0001725">
    <property type="term" value="C:stress fiber"/>
    <property type="evidence" value="ECO:0007669"/>
    <property type="project" value="TreeGrafter"/>
</dbReference>
<dbReference type="CDD" id="cd09330">
    <property type="entry name" value="LIM4_abLIM"/>
    <property type="match status" value="1"/>
</dbReference>
<dbReference type="PROSITE" id="PS50023">
    <property type="entry name" value="LIM_DOMAIN_2"/>
    <property type="match status" value="1"/>
</dbReference>
<dbReference type="InterPro" id="IPR001781">
    <property type="entry name" value="Znf_LIM"/>
</dbReference>
<dbReference type="InterPro" id="IPR051618">
    <property type="entry name" value="Actin-binding_LIM"/>
</dbReference>
<feature type="domain" description="LIM zinc-binding" evidence="6">
    <location>
        <begin position="204"/>
        <end position="263"/>
    </location>
</feature>
<gene>
    <name evidence="8" type="ORF">F2P81_020012</name>
</gene>
<proteinExistence type="predicted"/>
<feature type="region of interest" description="Disordered" evidence="5">
    <location>
        <begin position="1"/>
        <end position="41"/>
    </location>
</feature>
<dbReference type="FunFam" id="2.10.110.10:FF:000004">
    <property type="entry name" value="actin-binding LIM protein 1 isoform X1"/>
    <property type="match status" value="1"/>
</dbReference>
<protein>
    <submittedName>
        <fullName evidence="8">Uncharacterized protein</fullName>
    </submittedName>
</protein>
<dbReference type="Gene3D" id="2.10.110.10">
    <property type="entry name" value="Cysteine Rich Protein"/>
    <property type="match status" value="3"/>
</dbReference>
<dbReference type="PRINTS" id="PR01407">
    <property type="entry name" value="BUTYPHLNCDUF"/>
</dbReference>
<dbReference type="InterPro" id="IPR043136">
    <property type="entry name" value="B30.2/SPRY_sf"/>
</dbReference>
<keyword evidence="3 4" id="KW-0440">LIM domain</keyword>
<comment type="caution">
    <text evidence="8">The sequence shown here is derived from an EMBL/GenBank/DDBJ whole genome shotgun (WGS) entry which is preliminary data.</text>
</comment>
<feature type="domain" description="B30.2/SPRY" evidence="7">
    <location>
        <begin position="560"/>
        <end position="762"/>
    </location>
</feature>
<evidence type="ECO:0000256" key="5">
    <source>
        <dbReference type="SAM" id="MobiDB-lite"/>
    </source>
</evidence>
<dbReference type="InterPro" id="IPR003877">
    <property type="entry name" value="SPRY_dom"/>
</dbReference>
<dbReference type="GO" id="GO:0051015">
    <property type="term" value="F:actin filament binding"/>
    <property type="evidence" value="ECO:0007669"/>
    <property type="project" value="TreeGrafter"/>
</dbReference>
<dbReference type="SUPFAM" id="SSF57716">
    <property type="entry name" value="Glucocorticoid receptor-like (DNA-binding domain)"/>
    <property type="match status" value="5"/>
</dbReference>
<evidence type="ECO:0000256" key="3">
    <source>
        <dbReference type="ARBA" id="ARBA00023038"/>
    </source>
</evidence>
<dbReference type="SMART" id="SM00449">
    <property type="entry name" value="SPRY"/>
    <property type="match status" value="1"/>
</dbReference>
<dbReference type="InterPro" id="IPR006574">
    <property type="entry name" value="PRY"/>
</dbReference>
<evidence type="ECO:0000256" key="4">
    <source>
        <dbReference type="PROSITE-ProRule" id="PRU00125"/>
    </source>
</evidence>
<feature type="compositionally biased region" description="Low complexity" evidence="5">
    <location>
        <begin position="332"/>
        <end position="351"/>
    </location>
</feature>
<dbReference type="EMBL" id="VEVO01000018">
    <property type="protein sequence ID" value="KAF0027271.1"/>
    <property type="molecule type" value="Genomic_DNA"/>
</dbReference>
<dbReference type="Pfam" id="PF16182">
    <property type="entry name" value="AbLIM_anchor"/>
    <property type="match status" value="1"/>
</dbReference>
<dbReference type="SUPFAM" id="SSF49899">
    <property type="entry name" value="Concanavalin A-like lectins/glucanases"/>
    <property type="match status" value="1"/>
</dbReference>
<dbReference type="PANTHER" id="PTHR24213">
    <property type="entry name" value="ACTIN-BINDING LIM PROTEIN"/>
    <property type="match status" value="1"/>
</dbReference>
<dbReference type="PROSITE" id="PS00478">
    <property type="entry name" value="LIM_DOMAIN_1"/>
    <property type="match status" value="1"/>
</dbReference>
<dbReference type="PROSITE" id="PS50188">
    <property type="entry name" value="B302_SPRY"/>
    <property type="match status" value="1"/>
</dbReference>
<dbReference type="PANTHER" id="PTHR24213:SF18">
    <property type="entry name" value="ACTIN-BINDING LIM PROTEIN 1"/>
    <property type="match status" value="1"/>
</dbReference>
<feature type="compositionally biased region" description="Basic and acidic residues" evidence="5">
    <location>
        <begin position="320"/>
        <end position="331"/>
    </location>
</feature>
<feature type="region of interest" description="Disordered" evidence="5">
    <location>
        <begin position="319"/>
        <end position="352"/>
    </location>
</feature>
<dbReference type="AlphaFoldDB" id="A0A6A4S851"/>
<dbReference type="Proteomes" id="UP000438429">
    <property type="component" value="Unassembled WGS sequence"/>
</dbReference>
<dbReference type="SMART" id="SM00589">
    <property type="entry name" value="PRY"/>
    <property type="match status" value="1"/>
</dbReference>
<evidence type="ECO:0000259" key="7">
    <source>
        <dbReference type="PROSITE" id="PS50188"/>
    </source>
</evidence>
<dbReference type="InterPro" id="IPR032402">
    <property type="entry name" value="AbLIM_anchor"/>
</dbReference>
<evidence type="ECO:0000256" key="1">
    <source>
        <dbReference type="ARBA" id="ARBA00022723"/>
    </source>
</evidence>
<dbReference type="GO" id="GO:0060271">
    <property type="term" value="P:cilium assembly"/>
    <property type="evidence" value="ECO:0007669"/>
    <property type="project" value="TreeGrafter"/>
</dbReference>
<evidence type="ECO:0000259" key="6">
    <source>
        <dbReference type="PROSITE" id="PS50023"/>
    </source>
</evidence>
<dbReference type="Pfam" id="PF00412">
    <property type="entry name" value="LIM"/>
    <property type="match status" value="2"/>
</dbReference>
<evidence type="ECO:0000256" key="2">
    <source>
        <dbReference type="ARBA" id="ARBA00022833"/>
    </source>
</evidence>
<dbReference type="InterPro" id="IPR003879">
    <property type="entry name" value="Butyrophylin_SPRY"/>
</dbReference>
<feature type="compositionally biased region" description="Polar residues" evidence="5">
    <location>
        <begin position="26"/>
        <end position="35"/>
    </location>
</feature>
<dbReference type="Pfam" id="PF00622">
    <property type="entry name" value="SPRY"/>
    <property type="match status" value="1"/>
</dbReference>
<accession>A0A6A4S851</accession>
<dbReference type="InterPro" id="IPR013320">
    <property type="entry name" value="ConA-like_dom_sf"/>
</dbReference>
<keyword evidence="2 4" id="KW-0862">Zinc</keyword>
<dbReference type="InterPro" id="IPR001870">
    <property type="entry name" value="B30.2/SPRY"/>
</dbReference>
<dbReference type="Gene3D" id="2.60.120.920">
    <property type="match status" value="1"/>
</dbReference>
<evidence type="ECO:0000313" key="9">
    <source>
        <dbReference type="Proteomes" id="UP000438429"/>
    </source>
</evidence>
<dbReference type="GO" id="GO:0046872">
    <property type="term" value="F:metal ion binding"/>
    <property type="evidence" value="ECO:0007669"/>
    <property type="project" value="UniProtKB-KW"/>
</dbReference>
<dbReference type="FunFam" id="2.10.110.10:FF:000007">
    <property type="entry name" value="actin-binding LIM protein 1 isoform X1"/>
    <property type="match status" value="1"/>
</dbReference>
<dbReference type="GO" id="GO:0030032">
    <property type="term" value="P:lamellipodium assembly"/>
    <property type="evidence" value="ECO:0007669"/>
    <property type="project" value="TreeGrafter"/>
</dbReference>
<dbReference type="Pfam" id="PF13765">
    <property type="entry name" value="PRY"/>
    <property type="match status" value="1"/>
</dbReference>
<organism evidence="8 9">
    <name type="scientific">Scophthalmus maximus</name>
    <name type="common">Turbot</name>
    <name type="synonym">Psetta maxima</name>
    <dbReference type="NCBI Taxonomy" id="52904"/>
    <lineage>
        <taxon>Eukaryota</taxon>
        <taxon>Metazoa</taxon>
        <taxon>Chordata</taxon>
        <taxon>Craniata</taxon>
        <taxon>Vertebrata</taxon>
        <taxon>Euteleostomi</taxon>
        <taxon>Actinopterygii</taxon>
        <taxon>Neopterygii</taxon>
        <taxon>Teleostei</taxon>
        <taxon>Neoteleostei</taxon>
        <taxon>Acanthomorphata</taxon>
        <taxon>Carangaria</taxon>
        <taxon>Pleuronectiformes</taxon>
        <taxon>Pleuronectoidei</taxon>
        <taxon>Scophthalmidae</taxon>
        <taxon>Scophthalmus</taxon>
    </lineage>
</organism>
<reference evidence="8 9" key="1">
    <citation type="submission" date="2019-06" db="EMBL/GenBank/DDBJ databases">
        <title>Draft genomes of female and male turbot (Scophthalmus maximus).</title>
        <authorList>
            <person name="Xu H."/>
            <person name="Xu X.-W."/>
            <person name="Shao C."/>
            <person name="Chen S."/>
        </authorList>
    </citation>
    <scope>NUCLEOTIDE SEQUENCE [LARGE SCALE GENOMIC DNA]</scope>
    <source>
        <strain evidence="8">Ysfricsl-2016a</strain>
        <tissue evidence="8">Blood</tissue>
    </source>
</reference>
<dbReference type="SMART" id="SM00132">
    <property type="entry name" value="LIM"/>
    <property type="match status" value="3"/>
</dbReference>
<evidence type="ECO:0000313" key="8">
    <source>
        <dbReference type="EMBL" id="KAF0027271.1"/>
    </source>
</evidence>